<evidence type="ECO:0000256" key="1">
    <source>
        <dbReference type="ARBA" id="ARBA00001933"/>
    </source>
</evidence>
<comment type="similarity">
    <text evidence="2">Belongs to the class-V pyridoxal-phosphate-dependent aminotransferase family. NifS/IscS subfamily.</text>
</comment>
<dbReference type="GO" id="GO:0031071">
    <property type="term" value="F:cysteine desulfurase activity"/>
    <property type="evidence" value="ECO:0007669"/>
    <property type="project" value="UniProtKB-EC"/>
</dbReference>
<keyword evidence="8" id="KW-0411">Iron-sulfur</keyword>
<feature type="domain" description="Aminotransferase class V" evidence="11">
    <location>
        <begin position="3"/>
        <end position="370"/>
    </location>
</feature>
<dbReference type="AlphaFoldDB" id="A0A6M0RV43"/>
<protein>
    <recommendedName>
        <fullName evidence="3">cysteine desulfurase</fullName>
        <ecNumber evidence="3">2.8.1.7</ecNumber>
    </recommendedName>
</protein>
<dbReference type="InterPro" id="IPR020578">
    <property type="entry name" value="Aminotrans_V_PyrdxlP_BS"/>
</dbReference>
<name>A0A6M0RV43_9CYAN</name>
<dbReference type="PROSITE" id="PS00595">
    <property type="entry name" value="AA_TRANSFER_CLASS_5"/>
    <property type="match status" value="1"/>
</dbReference>
<dbReference type="PANTHER" id="PTHR11601">
    <property type="entry name" value="CYSTEINE DESULFURYLASE FAMILY MEMBER"/>
    <property type="match status" value="1"/>
</dbReference>
<evidence type="ECO:0000256" key="3">
    <source>
        <dbReference type="ARBA" id="ARBA00012239"/>
    </source>
</evidence>
<keyword evidence="7" id="KW-0408">Iron</keyword>
<keyword evidence="13" id="KW-1185">Reference proteome</keyword>
<evidence type="ECO:0000256" key="4">
    <source>
        <dbReference type="ARBA" id="ARBA00022679"/>
    </source>
</evidence>
<dbReference type="PIRSF" id="PIRSF005572">
    <property type="entry name" value="NifS"/>
    <property type="match status" value="1"/>
</dbReference>
<dbReference type="GO" id="GO:0046872">
    <property type="term" value="F:metal ion binding"/>
    <property type="evidence" value="ECO:0007669"/>
    <property type="project" value="UniProtKB-KW"/>
</dbReference>
<evidence type="ECO:0000256" key="10">
    <source>
        <dbReference type="RuleBase" id="RU004504"/>
    </source>
</evidence>
<sequence>MQIYLDYSATTPPRAEVMAAMGSAMKSSWGNPSSLHNWGSRAATVMETARMQVADLMGASGDAVVFTASGTEANNLAVMGVAQQYRKPRHMIISAVEHSAIAKPITLLEQWGWQITRLPVDCYGQVHPIDLAKALREDTVLVSVIYGQSEVGTIQPIAELAAIIKASEHISKPLFHSDAVQIAGRLPIDVQKLGVDLLSISSHKIYGPQGAGALYVKPGTDLMPLINGGGQENHLRSGTQAVPTIVGFGVAAELARQELSQEQQRLLKLRDRLIEQLQCHPELLLTGHPQQRLPHHVSFYLPNANGEQVSGKTLVRQLNLAGIGISAGSACHSGKLTPSPILQAMGFSNTAAKTGIRLTLGHQTTEADVDWTAMVVRQIIERVMMRQLVTAGGK</sequence>
<dbReference type="Pfam" id="PF00266">
    <property type="entry name" value="Aminotran_5"/>
    <property type="match status" value="1"/>
</dbReference>
<dbReference type="RefSeq" id="WP_163702565.1">
    <property type="nucleotide sequence ID" value="NZ_QXHD01000004.1"/>
</dbReference>
<evidence type="ECO:0000256" key="2">
    <source>
        <dbReference type="ARBA" id="ARBA00006490"/>
    </source>
</evidence>
<keyword evidence="5" id="KW-0479">Metal-binding</keyword>
<evidence type="ECO:0000256" key="6">
    <source>
        <dbReference type="ARBA" id="ARBA00022898"/>
    </source>
</evidence>
<proteinExistence type="inferred from homology"/>
<comment type="caution">
    <text evidence="12">The sequence shown here is derived from an EMBL/GenBank/DDBJ whole genome shotgun (WGS) entry which is preliminary data.</text>
</comment>
<dbReference type="PANTHER" id="PTHR11601:SF34">
    <property type="entry name" value="CYSTEINE DESULFURASE"/>
    <property type="match status" value="1"/>
</dbReference>
<dbReference type="Proteomes" id="UP000481033">
    <property type="component" value="Unassembled WGS sequence"/>
</dbReference>
<gene>
    <name evidence="12" type="ORF">DXZ20_29345</name>
</gene>
<dbReference type="InterPro" id="IPR000192">
    <property type="entry name" value="Aminotrans_V_dom"/>
</dbReference>
<dbReference type="GO" id="GO:0051536">
    <property type="term" value="F:iron-sulfur cluster binding"/>
    <property type="evidence" value="ECO:0007669"/>
    <property type="project" value="UniProtKB-KW"/>
</dbReference>
<dbReference type="Gene3D" id="1.10.260.50">
    <property type="match status" value="1"/>
</dbReference>
<evidence type="ECO:0000313" key="13">
    <source>
        <dbReference type="Proteomes" id="UP000481033"/>
    </source>
</evidence>
<organism evidence="12 13">
    <name type="scientific">Adonisia turfae CCMR0081</name>
    <dbReference type="NCBI Taxonomy" id="2292702"/>
    <lineage>
        <taxon>Bacteria</taxon>
        <taxon>Bacillati</taxon>
        <taxon>Cyanobacteriota</taxon>
        <taxon>Adonisia</taxon>
        <taxon>Adonisia turfae</taxon>
    </lineage>
</organism>
<dbReference type="InterPro" id="IPR015422">
    <property type="entry name" value="PyrdxlP-dep_Trfase_small"/>
</dbReference>
<keyword evidence="4" id="KW-0808">Transferase</keyword>
<dbReference type="InterPro" id="IPR015421">
    <property type="entry name" value="PyrdxlP-dep_Trfase_major"/>
</dbReference>
<keyword evidence="6" id="KW-0663">Pyridoxal phosphate</keyword>
<dbReference type="SUPFAM" id="SSF53383">
    <property type="entry name" value="PLP-dependent transferases"/>
    <property type="match status" value="1"/>
</dbReference>
<dbReference type="Gene3D" id="3.90.1150.10">
    <property type="entry name" value="Aspartate Aminotransferase, domain 1"/>
    <property type="match status" value="1"/>
</dbReference>
<evidence type="ECO:0000259" key="11">
    <source>
        <dbReference type="Pfam" id="PF00266"/>
    </source>
</evidence>
<dbReference type="InterPro" id="IPR016454">
    <property type="entry name" value="Cysteine_dSase"/>
</dbReference>
<evidence type="ECO:0000256" key="5">
    <source>
        <dbReference type="ARBA" id="ARBA00022723"/>
    </source>
</evidence>
<comment type="catalytic activity">
    <reaction evidence="9">
        <text>(sulfur carrier)-H + L-cysteine = (sulfur carrier)-SH + L-alanine</text>
        <dbReference type="Rhea" id="RHEA:43892"/>
        <dbReference type="Rhea" id="RHEA-COMP:14737"/>
        <dbReference type="Rhea" id="RHEA-COMP:14739"/>
        <dbReference type="ChEBI" id="CHEBI:29917"/>
        <dbReference type="ChEBI" id="CHEBI:35235"/>
        <dbReference type="ChEBI" id="CHEBI:57972"/>
        <dbReference type="ChEBI" id="CHEBI:64428"/>
        <dbReference type="EC" id="2.8.1.7"/>
    </reaction>
</comment>
<comment type="cofactor">
    <cofactor evidence="1 10">
        <name>pyridoxal 5'-phosphate</name>
        <dbReference type="ChEBI" id="CHEBI:597326"/>
    </cofactor>
</comment>
<dbReference type="EMBL" id="QXHD01000004">
    <property type="protein sequence ID" value="NEZ59673.1"/>
    <property type="molecule type" value="Genomic_DNA"/>
</dbReference>
<accession>A0A6M0RV43</accession>
<dbReference type="InterPro" id="IPR015424">
    <property type="entry name" value="PyrdxlP-dep_Trfase"/>
</dbReference>
<evidence type="ECO:0000313" key="12">
    <source>
        <dbReference type="EMBL" id="NEZ59673.1"/>
    </source>
</evidence>
<evidence type="ECO:0000256" key="7">
    <source>
        <dbReference type="ARBA" id="ARBA00023004"/>
    </source>
</evidence>
<reference evidence="12 13" key="1">
    <citation type="journal article" date="2020" name="Microb. Ecol.">
        <title>Ecogenomics of the Marine Benthic Filamentous Cyanobacterium Adonisia.</title>
        <authorList>
            <person name="Walter J.M."/>
            <person name="Coutinho F.H."/>
            <person name="Leomil L."/>
            <person name="Hargreaves P.I."/>
            <person name="Campeao M.E."/>
            <person name="Vieira V.V."/>
            <person name="Silva B.S."/>
            <person name="Fistarol G.O."/>
            <person name="Salomon P.S."/>
            <person name="Sawabe T."/>
            <person name="Mino S."/>
            <person name="Hosokawa M."/>
            <person name="Miyashita H."/>
            <person name="Maruyama F."/>
            <person name="van Verk M.C."/>
            <person name="Dutilh B.E."/>
            <person name="Thompson C.C."/>
            <person name="Thompson F.L."/>
        </authorList>
    </citation>
    <scope>NUCLEOTIDE SEQUENCE [LARGE SCALE GENOMIC DNA]</scope>
    <source>
        <strain evidence="12 13">CCMR0081</strain>
    </source>
</reference>
<dbReference type="EC" id="2.8.1.7" evidence="3"/>
<evidence type="ECO:0000256" key="9">
    <source>
        <dbReference type="ARBA" id="ARBA00050776"/>
    </source>
</evidence>
<evidence type="ECO:0000256" key="8">
    <source>
        <dbReference type="ARBA" id="ARBA00023014"/>
    </source>
</evidence>
<dbReference type="Gene3D" id="3.40.640.10">
    <property type="entry name" value="Type I PLP-dependent aspartate aminotransferase-like (Major domain)"/>
    <property type="match status" value="1"/>
</dbReference>
<dbReference type="NCBIfam" id="NF002806">
    <property type="entry name" value="PRK02948.1"/>
    <property type="match status" value="1"/>
</dbReference>